<evidence type="ECO:0000256" key="7">
    <source>
        <dbReference type="ARBA" id="ARBA00022857"/>
    </source>
</evidence>
<comment type="similarity">
    <text evidence="13">Belongs to the dus family.</text>
</comment>
<sequence length="332" mass="35481">MRIGPYTIAPNVMLAPMAGVTDKPFRLLCKRMGAGLAVSEMTISDPRFWNTTKSRTRMDHAGEPDPVSVQIAGTDPAALADAARFNVDHGAQIIDINMGCPAKKVCNVLAGSALMRDPQLVARIVSAVVAAASVPVTLKIRTGWDAEHINALQIARIAEDAGIQALAIHGRTRDQHYAGSAEYATIAQVKAALRIPVIANGDIDSPQKAAFVLQHTAADAVMVGRAAQGRPWLLGQIAHYLKTGEALPDPALPSVRDTLIAHLHALHAHYGEEMGVRIARKHLGWYAKDRPENAAFRAVVNRAQTADAQLQLTCDYFDALIAGVSPELPVAA</sequence>
<evidence type="ECO:0000256" key="10">
    <source>
        <dbReference type="ARBA" id="ARBA00048205"/>
    </source>
</evidence>
<dbReference type="EMBL" id="JAIQDJ010000001">
    <property type="protein sequence ID" value="MBZ4185013.1"/>
    <property type="molecule type" value="Genomic_DNA"/>
</dbReference>
<comment type="catalytic activity">
    <reaction evidence="11 12">
        <text>a 5,6-dihydrouridine in tRNA + NAD(+) = a uridine in tRNA + NADH + H(+)</text>
        <dbReference type="Rhea" id="RHEA:54452"/>
        <dbReference type="Rhea" id="RHEA-COMP:13339"/>
        <dbReference type="Rhea" id="RHEA-COMP:13887"/>
        <dbReference type="ChEBI" id="CHEBI:15378"/>
        <dbReference type="ChEBI" id="CHEBI:57540"/>
        <dbReference type="ChEBI" id="CHEBI:57945"/>
        <dbReference type="ChEBI" id="CHEBI:65315"/>
        <dbReference type="ChEBI" id="CHEBI:74443"/>
    </reaction>
</comment>
<dbReference type="PANTHER" id="PTHR45846:SF1">
    <property type="entry name" value="TRNA-DIHYDROURIDINE(47) SYNTHASE [NAD(P)(+)]-LIKE"/>
    <property type="match status" value="1"/>
</dbReference>
<evidence type="ECO:0000256" key="4">
    <source>
        <dbReference type="ARBA" id="ARBA00022630"/>
    </source>
</evidence>
<dbReference type="EC" id="1.3.1.-" evidence="12"/>
<evidence type="ECO:0000256" key="11">
    <source>
        <dbReference type="ARBA" id="ARBA00048802"/>
    </source>
</evidence>
<dbReference type="Proteomes" id="UP001430290">
    <property type="component" value="Unassembled WGS sequence"/>
</dbReference>
<keyword evidence="4 12" id="KW-0285">Flavoprotein</keyword>
<dbReference type="PROSITE" id="PS01136">
    <property type="entry name" value="UPF0034"/>
    <property type="match status" value="1"/>
</dbReference>
<dbReference type="NCBIfam" id="TIGR00737">
    <property type="entry name" value="nifR3_yhdG"/>
    <property type="match status" value="1"/>
</dbReference>
<dbReference type="PANTHER" id="PTHR45846">
    <property type="entry name" value="TRNA-DIHYDROURIDINE(47) SYNTHASE [NAD(P)(+)]-LIKE"/>
    <property type="match status" value="1"/>
</dbReference>
<evidence type="ECO:0000256" key="12">
    <source>
        <dbReference type="HAMAP-Rule" id="MF_02042"/>
    </source>
</evidence>
<dbReference type="RefSeq" id="WP_223626050.1">
    <property type="nucleotide sequence ID" value="NZ_JAIQDJ010000001.1"/>
</dbReference>
<keyword evidence="6 12" id="KW-0819">tRNA processing</keyword>
<evidence type="ECO:0000259" key="14">
    <source>
        <dbReference type="Pfam" id="PF01207"/>
    </source>
</evidence>
<feature type="binding site" evidence="12">
    <location>
        <position position="139"/>
    </location>
    <ligand>
        <name>FMN</name>
        <dbReference type="ChEBI" id="CHEBI:58210"/>
    </ligand>
</feature>
<keyword evidence="16" id="KW-1185">Reference proteome</keyword>
<accession>A0ABS7TAZ5</accession>
<reference evidence="15" key="1">
    <citation type="submission" date="2021-09" db="EMBL/GenBank/DDBJ databases">
        <authorList>
            <person name="Wu T."/>
            <person name="Guo S.Z."/>
        </authorList>
    </citation>
    <scope>NUCLEOTIDE SEQUENCE</scope>
    <source>
        <strain evidence="15">RSS-23</strain>
    </source>
</reference>
<dbReference type="HAMAP" id="MF_02042">
    <property type="entry name" value="DusB_subfam"/>
    <property type="match status" value="1"/>
</dbReference>
<feature type="active site" description="Proton donor" evidence="12">
    <location>
        <position position="100"/>
    </location>
</feature>
<dbReference type="InterPro" id="IPR035587">
    <property type="entry name" value="DUS-like_FMN-bd"/>
</dbReference>
<feature type="binding site" evidence="12">
    <location>
        <begin position="200"/>
        <end position="202"/>
    </location>
    <ligand>
        <name>FMN</name>
        <dbReference type="ChEBI" id="CHEBI:58210"/>
    </ligand>
</feature>
<dbReference type="SUPFAM" id="SSF51395">
    <property type="entry name" value="FMN-linked oxidoreductases"/>
    <property type="match status" value="1"/>
</dbReference>
<comment type="similarity">
    <text evidence="12">Belongs to the Dus family. DusB subfamily.</text>
</comment>
<evidence type="ECO:0000256" key="8">
    <source>
        <dbReference type="ARBA" id="ARBA00022884"/>
    </source>
</evidence>
<organism evidence="15 16">
    <name type="scientific">Thermomonas beijingensis</name>
    <dbReference type="NCBI Taxonomy" id="2872701"/>
    <lineage>
        <taxon>Bacteria</taxon>
        <taxon>Pseudomonadati</taxon>
        <taxon>Pseudomonadota</taxon>
        <taxon>Gammaproteobacteria</taxon>
        <taxon>Lysobacterales</taxon>
        <taxon>Lysobacteraceae</taxon>
        <taxon>Thermomonas</taxon>
    </lineage>
</organism>
<dbReference type="Gene3D" id="3.20.20.70">
    <property type="entry name" value="Aldolase class I"/>
    <property type="match status" value="1"/>
</dbReference>
<evidence type="ECO:0000256" key="1">
    <source>
        <dbReference type="ARBA" id="ARBA00001917"/>
    </source>
</evidence>
<dbReference type="CDD" id="cd02801">
    <property type="entry name" value="DUS_like_FMN"/>
    <property type="match status" value="1"/>
</dbReference>
<comment type="function">
    <text evidence="2 12 13">Catalyzes the synthesis of 5,6-dihydrouridine (D), a modified base found in the D-loop of most tRNAs, via the reduction of the C5-C6 double bond in target uridines.</text>
</comment>
<feature type="binding site" evidence="12">
    <location>
        <begin position="16"/>
        <end position="18"/>
    </location>
    <ligand>
        <name>FMN</name>
        <dbReference type="ChEBI" id="CHEBI:58210"/>
    </ligand>
</feature>
<dbReference type="GO" id="GO:0016491">
    <property type="term" value="F:oxidoreductase activity"/>
    <property type="evidence" value="ECO:0007669"/>
    <property type="project" value="UniProtKB-KW"/>
</dbReference>
<dbReference type="Pfam" id="PF01207">
    <property type="entry name" value="Dus"/>
    <property type="match status" value="1"/>
</dbReference>
<dbReference type="InterPro" id="IPR018517">
    <property type="entry name" value="tRNA_hU_synthase_CS"/>
</dbReference>
<feature type="domain" description="DUS-like FMN-binding" evidence="14">
    <location>
        <begin position="13"/>
        <end position="313"/>
    </location>
</feature>
<comment type="caution">
    <text evidence="15">The sequence shown here is derived from an EMBL/GenBank/DDBJ whole genome shotgun (WGS) entry which is preliminary data.</text>
</comment>
<keyword evidence="3 12" id="KW-0820">tRNA-binding</keyword>
<protein>
    <recommendedName>
        <fullName evidence="12">tRNA-dihydrouridine synthase B</fullName>
        <ecNumber evidence="12">1.3.1.-</ecNumber>
    </recommendedName>
</protein>
<evidence type="ECO:0000256" key="9">
    <source>
        <dbReference type="ARBA" id="ARBA00023002"/>
    </source>
</evidence>
<evidence type="ECO:0000256" key="3">
    <source>
        <dbReference type="ARBA" id="ARBA00022555"/>
    </source>
</evidence>
<dbReference type="InterPro" id="IPR024036">
    <property type="entry name" value="tRNA-dHydroUridine_Synthase_C"/>
</dbReference>
<dbReference type="PIRSF" id="PIRSF006621">
    <property type="entry name" value="Dus"/>
    <property type="match status" value="1"/>
</dbReference>
<evidence type="ECO:0000256" key="2">
    <source>
        <dbReference type="ARBA" id="ARBA00002790"/>
    </source>
</evidence>
<keyword evidence="9 12" id="KW-0560">Oxidoreductase</keyword>
<keyword evidence="7 12" id="KW-0521">NADP</keyword>
<name>A0ABS7TAZ5_9GAMM</name>
<dbReference type="InterPro" id="IPR004652">
    <property type="entry name" value="DusB-like"/>
</dbReference>
<feature type="binding site" evidence="12">
    <location>
        <position position="70"/>
    </location>
    <ligand>
        <name>FMN</name>
        <dbReference type="ChEBI" id="CHEBI:58210"/>
    </ligand>
</feature>
<evidence type="ECO:0000313" key="16">
    <source>
        <dbReference type="Proteomes" id="UP001430290"/>
    </source>
</evidence>
<evidence type="ECO:0000256" key="13">
    <source>
        <dbReference type="PIRNR" id="PIRNR006621"/>
    </source>
</evidence>
<dbReference type="InterPro" id="IPR032887">
    <property type="entry name" value="DusB"/>
</dbReference>
<feature type="binding site" evidence="12">
    <location>
        <begin position="224"/>
        <end position="225"/>
    </location>
    <ligand>
        <name>FMN</name>
        <dbReference type="ChEBI" id="CHEBI:58210"/>
    </ligand>
</feature>
<evidence type="ECO:0000313" key="15">
    <source>
        <dbReference type="EMBL" id="MBZ4185013.1"/>
    </source>
</evidence>
<dbReference type="InterPro" id="IPR013785">
    <property type="entry name" value="Aldolase_TIM"/>
</dbReference>
<dbReference type="Gene3D" id="1.10.1200.80">
    <property type="entry name" value="Putative flavin oxidoreducatase, domain 2"/>
    <property type="match status" value="1"/>
</dbReference>
<keyword evidence="8 12" id="KW-0694">RNA-binding</keyword>
<keyword evidence="5 12" id="KW-0288">FMN</keyword>
<dbReference type="InterPro" id="IPR001269">
    <property type="entry name" value="DUS_fam"/>
</dbReference>
<evidence type="ECO:0000256" key="6">
    <source>
        <dbReference type="ARBA" id="ARBA00022694"/>
    </source>
</evidence>
<evidence type="ECO:0000256" key="5">
    <source>
        <dbReference type="ARBA" id="ARBA00022643"/>
    </source>
</evidence>
<proteinExistence type="inferred from homology"/>
<comment type="cofactor">
    <cofactor evidence="1 12 13">
        <name>FMN</name>
        <dbReference type="ChEBI" id="CHEBI:58210"/>
    </cofactor>
</comment>
<gene>
    <name evidence="12 15" type="primary">dusB</name>
    <name evidence="15" type="ORF">K7B09_01570</name>
</gene>
<comment type="catalytic activity">
    <reaction evidence="10 12">
        <text>a 5,6-dihydrouridine in tRNA + NADP(+) = a uridine in tRNA + NADPH + H(+)</text>
        <dbReference type="Rhea" id="RHEA:23624"/>
        <dbReference type="Rhea" id="RHEA-COMP:13339"/>
        <dbReference type="Rhea" id="RHEA-COMP:13887"/>
        <dbReference type="ChEBI" id="CHEBI:15378"/>
        <dbReference type="ChEBI" id="CHEBI:57783"/>
        <dbReference type="ChEBI" id="CHEBI:58349"/>
        <dbReference type="ChEBI" id="CHEBI:65315"/>
        <dbReference type="ChEBI" id="CHEBI:74443"/>
    </reaction>
</comment>